<sequence length="333" mass="37800">MLNITKGKIDRAQKVVIYGSEGIGKSGIAAKFPDPLFIDTEGGTAHMDVRRIEKPQSWEEMISVVKEVAATKDLCRTLVLDTADWAEQLIVSYLCTKYKQNSIESFGYGKGYTYLGEEFSRLLVALDMVLTSGIHVVVTAHAKMRKFEQPDEMGAYDRWEMKLSKQVAPLLKEWCDILLFCNYQTFVVTSENNTQKAQGGKRVMYTSHHPAWDAKSRVPLPEVLDLDYKHIAHIFSRGQTPAATTVTQTTKQEAPAPQQQNLPEEESAADVFRSILKEKGVTEEEVRQVVAARGKYSVETPIDDYPDEFLYGYVIRYWDQIFDIIQQNRKAVV</sequence>
<dbReference type="Proteomes" id="UP000515480">
    <property type="component" value="Chromosome"/>
</dbReference>
<evidence type="ECO:0000313" key="2">
    <source>
        <dbReference type="EMBL" id="QNH53868.1"/>
    </source>
</evidence>
<keyword evidence="2" id="KW-0067">ATP-binding</keyword>
<dbReference type="EMBL" id="CP060204">
    <property type="protein sequence ID" value="QNH53868.1"/>
    <property type="molecule type" value="Genomic_DNA"/>
</dbReference>
<feature type="region of interest" description="Disordered" evidence="1">
    <location>
        <begin position="242"/>
        <end position="266"/>
    </location>
</feature>
<dbReference type="Pfam" id="PF13479">
    <property type="entry name" value="AAA_24"/>
    <property type="match status" value="1"/>
</dbReference>
<reference evidence="2 3" key="1">
    <citation type="submission" date="2020-07" db="EMBL/GenBank/DDBJ databases">
        <title>Complete genome and description of Selenomonas timonensis sp. nov., a new bacterium isolated from a gingivitis subject.</title>
        <authorList>
            <person name="Antezack A."/>
        </authorList>
    </citation>
    <scope>NUCLEOTIDE SEQUENCE [LARGE SCALE GENOMIC DNA]</scope>
    <source>
        <strain evidence="2 3">Marseille-Q3039</strain>
    </source>
</reference>
<organism evidence="2 3">
    <name type="scientific">Selenomonas timonae</name>
    <dbReference type="NCBI Taxonomy" id="2754044"/>
    <lineage>
        <taxon>Bacteria</taxon>
        <taxon>Bacillati</taxon>
        <taxon>Bacillota</taxon>
        <taxon>Negativicutes</taxon>
        <taxon>Selenomonadales</taxon>
        <taxon>Selenomonadaceae</taxon>
        <taxon>Selenomonas</taxon>
    </lineage>
</organism>
<dbReference type="KEGG" id="stim:H1B31_08310"/>
<keyword evidence="3" id="KW-1185">Reference proteome</keyword>
<protein>
    <submittedName>
        <fullName evidence="2">ATP-binding protein</fullName>
    </submittedName>
</protein>
<feature type="compositionally biased region" description="Low complexity" evidence="1">
    <location>
        <begin position="242"/>
        <end position="254"/>
    </location>
</feature>
<keyword evidence="2" id="KW-0547">Nucleotide-binding</keyword>
<proteinExistence type="predicted"/>
<evidence type="ECO:0000256" key="1">
    <source>
        <dbReference type="SAM" id="MobiDB-lite"/>
    </source>
</evidence>
<evidence type="ECO:0000313" key="3">
    <source>
        <dbReference type="Proteomes" id="UP000515480"/>
    </source>
</evidence>
<name>A0A7G7VIC5_9FIRM</name>
<accession>A0A7G7VIC5</accession>
<gene>
    <name evidence="2" type="ORF">H1B31_08310</name>
</gene>
<dbReference type="AlphaFoldDB" id="A0A7G7VIC5"/>
<dbReference type="RefSeq" id="WP_185979970.1">
    <property type="nucleotide sequence ID" value="NZ_CP060204.1"/>
</dbReference>
<dbReference type="GO" id="GO:0005524">
    <property type="term" value="F:ATP binding"/>
    <property type="evidence" value="ECO:0007669"/>
    <property type="project" value="UniProtKB-KW"/>
</dbReference>